<dbReference type="GO" id="GO:0005730">
    <property type="term" value="C:nucleolus"/>
    <property type="evidence" value="ECO:0007669"/>
    <property type="project" value="UniProtKB-SubCell"/>
</dbReference>
<dbReference type="EMBL" id="JAAPAO010000570">
    <property type="protein sequence ID" value="KAF4656913.1"/>
    <property type="molecule type" value="Genomic_DNA"/>
</dbReference>
<feature type="region of interest" description="Disordered" evidence="5">
    <location>
        <begin position="157"/>
        <end position="216"/>
    </location>
</feature>
<evidence type="ECO:0000313" key="7">
    <source>
        <dbReference type="Proteomes" id="UP000591131"/>
    </source>
</evidence>
<proteinExistence type="inferred from homology"/>
<dbReference type="Pfam" id="PF09805">
    <property type="entry name" value="Nop25"/>
    <property type="match status" value="1"/>
</dbReference>
<keyword evidence="4" id="KW-0539">Nucleus</keyword>
<sequence length="216" mass="24835">MPSKPTNTRLHKDKHNQQKGLVINFDVKSRSNYLRGFQKRKQQRREKAEEKLKKKAAEERVAERKEMREEVHNRWERAVKDMTEAFGNSEESDLLNLPAQKPHTADEGASVPERTEEKVFENEGDDDLFGGVMVTTSTSLFEEDSAAVDARIAELRHEVSKDHREPLTSQQSNKKIMTKREGGVKKFGTSKRIDKTLGKKKTVHKKGVKSKSKKKH</sequence>
<evidence type="ECO:0008006" key="8">
    <source>
        <dbReference type="Google" id="ProtNLM"/>
    </source>
</evidence>
<feature type="region of interest" description="Disordered" evidence="5">
    <location>
        <begin position="85"/>
        <end position="131"/>
    </location>
</feature>
<dbReference type="PANTHER" id="PTHR14577">
    <property type="entry name" value="NUCLEOLAR PROTEIN 12"/>
    <property type="match status" value="1"/>
</dbReference>
<dbReference type="GO" id="GO:0019843">
    <property type="term" value="F:rRNA binding"/>
    <property type="evidence" value="ECO:0007669"/>
    <property type="project" value="TreeGrafter"/>
</dbReference>
<feature type="region of interest" description="Disordered" evidence="5">
    <location>
        <begin position="1"/>
        <end position="71"/>
    </location>
</feature>
<accession>A0A7J6LCL0</accession>
<protein>
    <recommendedName>
        <fullName evidence="8">Nucleolar protein 12</fullName>
    </recommendedName>
</protein>
<keyword evidence="3" id="KW-0175">Coiled coil</keyword>
<keyword evidence="7" id="KW-1185">Reference proteome</keyword>
<dbReference type="InterPro" id="IPR019186">
    <property type="entry name" value="Nucleolar_protein_12"/>
</dbReference>
<evidence type="ECO:0000256" key="4">
    <source>
        <dbReference type="ARBA" id="ARBA00023242"/>
    </source>
</evidence>
<evidence type="ECO:0000256" key="5">
    <source>
        <dbReference type="SAM" id="MobiDB-lite"/>
    </source>
</evidence>
<comment type="subcellular location">
    <subcellularLocation>
        <location evidence="1">Nucleus</location>
        <location evidence="1">Nucleolus</location>
    </subcellularLocation>
</comment>
<evidence type="ECO:0000256" key="1">
    <source>
        <dbReference type="ARBA" id="ARBA00004604"/>
    </source>
</evidence>
<dbReference type="PANTHER" id="PTHR14577:SF0">
    <property type="entry name" value="NUCLEOLAR PROTEIN 12"/>
    <property type="match status" value="1"/>
</dbReference>
<comment type="caution">
    <text evidence="6">The sequence shown here is derived from an EMBL/GenBank/DDBJ whole genome shotgun (WGS) entry which is preliminary data.</text>
</comment>
<comment type="similarity">
    <text evidence="2">Belongs to the RRP17 family.</text>
</comment>
<evidence type="ECO:0000313" key="6">
    <source>
        <dbReference type="EMBL" id="KAF4656913.1"/>
    </source>
</evidence>
<evidence type="ECO:0000256" key="2">
    <source>
        <dbReference type="ARBA" id="ARBA00007175"/>
    </source>
</evidence>
<feature type="compositionally biased region" description="Basic and acidic residues" evidence="5">
    <location>
        <begin position="45"/>
        <end position="71"/>
    </location>
</feature>
<dbReference type="OrthoDB" id="439834at2759"/>
<feature type="compositionally biased region" description="Basic and acidic residues" evidence="5">
    <location>
        <begin position="157"/>
        <end position="166"/>
    </location>
</feature>
<gene>
    <name evidence="6" type="ORF">FOL47_008701</name>
</gene>
<evidence type="ECO:0000256" key="3">
    <source>
        <dbReference type="ARBA" id="ARBA00023054"/>
    </source>
</evidence>
<dbReference type="Proteomes" id="UP000591131">
    <property type="component" value="Unassembled WGS sequence"/>
</dbReference>
<reference evidence="6 7" key="1">
    <citation type="submission" date="2020-04" db="EMBL/GenBank/DDBJ databases">
        <title>Perkinsus chesapeaki whole genome sequence.</title>
        <authorList>
            <person name="Bogema D.R."/>
        </authorList>
    </citation>
    <scope>NUCLEOTIDE SEQUENCE [LARGE SCALE GENOMIC DNA]</scope>
    <source>
        <strain evidence="6">ATCC PRA-425</strain>
    </source>
</reference>
<organism evidence="6 7">
    <name type="scientific">Perkinsus chesapeaki</name>
    <name type="common">Clam parasite</name>
    <name type="synonym">Perkinsus andrewsi</name>
    <dbReference type="NCBI Taxonomy" id="330153"/>
    <lineage>
        <taxon>Eukaryota</taxon>
        <taxon>Sar</taxon>
        <taxon>Alveolata</taxon>
        <taxon>Perkinsozoa</taxon>
        <taxon>Perkinsea</taxon>
        <taxon>Perkinsida</taxon>
        <taxon>Perkinsidae</taxon>
        <taxon>Perkinsus</taxon>
    </lineage>
</organism>
<name>A0A7J6LCL0_PERCH</name>
<dbReference type="AlphaFoldDB" id="A0A7J6LCL0"/>
<feature type="compositionally biased region" description="Basic residues" evidence="5">
    <location>
        <begin position="198"/>
        <end position="216"/>
    </location>
</feature>